<name>F5T3A9_9GAMM</name>
<dbReference type="Proteomes" id="UP000003544">
    <property type="component" value="Unassembled WGS sequence"/>
</dbReference>
<protein>
    <submittedName>
        <fullName evidence="2">Uncharacterized protein</fullName>
    </submittedName>
</protein>
<keyword evidence="3" id="KW-1185">Reference proteome</keyword>
<accession>F5T3A9</accession>
<dbReference type="AlphaFoldDB" id="F5T3A9"/>
<dbReference type="EMBL" id="AFIG01000003">
    <property type="protein sequence ID" value="EGL53601.1"/>
    <property type="molecule type" value="Genomic_DNA"/>
</dbReference>
<evidence type="ECO:0000256" key="1">
    <source>
        <dbReference type="SAM" id="Phobius"/>
    </source>
</evidence>
<keyword evidence="1" id="KW-0812">Transmembrane</keyword>
<evidence type="ECO:0000313" key="2">
    <source>
        <dbReference type="EMBL" id="EGL53601.1"/>
    </source>
</evidence>
<keyword evidence="1" id="KW-0472">Membrane</keyword>
<gene>
    <name evidence="2" type="ORF">MAMP_01369</name>
</gene>
<proteinExistence type="predicted"/>
<evidence type="ECO:0000313" key="3">
    <source>
        <dbReference type="Proteomes" id="UP000003544"/>
    </source>
</evidence>
<organism evidence="2 3">
    <name type="scientific">Methylophaga aminisulfidivorans MP</name>
    <dbReference type="NCBI Taxonomy" id="1026882"/>
    <lineage>
        <taxon>Bacteria</taxon>
        <taxon>Pseudomonadati</taxon>
        <taxon>Pseudomonadota</taxon>
        <taxon>Gammaproteobacteria</taxon>
        <taxon>Thiotrichales</taxon>
        <taxon>Piscirickettsiaceae</taxon>
        <taxon>Methylophaga</taxon>
    </lineage>
</organism>
<feature type="transmembrane region" description="Helical" evidence="1">
    <location>
        <begin position="20"/>
        <end position="40"/>
    </location>
</feature>
<reference evidence="2 3" key="1">
    <citation type="journal article" date="2011" name="J. Bacteriol.">
        <title>Draft genome sequence of Methylophaga aminisulfidivorans MP T.</title>
        <authorList>
            <person name="Han G.H."/>
            <person name="Kim W."/>
            <person name="Chun J."/>
            <person name="Kim S.W."/>
        </authorList>
    </citation>
    <scope>NUCLEOTIDE SEQUENCE [LARGE SCALE GENOMIC DNA]</scope>
    <source>
        <strain evidence="3">MP(T)</strain>
    </source>
</reference>
<keyword evidence="1" id="KW-1133">Transmembrane helix</keyword>
<comment type="caution">
    <text evidence="2">The sequence shown here is derived from an EMBL/GenBank/DDBJ whole genome shotgun (WGS) entry which is preliminary data.</text>
</comment>
<sequence length="61" mass="7288">MEDRLFTKLENFSFFNLFVVYHIIALPIFHLTRPCAWFFFAQKKDPTSKDTGPFIQTKITE</sequence>